<dbReference type="Pfam" id="PF01841">
    <property type="entry name" value="Transglut_core"/>
    <property type="match status" value="1"/>
</dbReference>
<evidence type="ECO:0000256" key="1">
    <source>
        <dbReference type="SAM" id="Phobius"/>
    </source>
</evidence>
<accession>A0ABV5AEG8</accession>
<keyword evidence="1" id="KW-0812">Transmembrane</keyword>
<dbReference type="PANTHER" id="PTHR33490">
    <property type="entry name" value="BLR5614 PROTEIN-RELATED"/>
    <property type="match status" value="1"/>
</dbReference>
<feature type="transmembrane region" description="Helical" evidence="1">
    <location>
        <begin position="33"/>
        <end position="53"/>
    </location>
</feature>
<feature type="domain" description="Transglutaminase-like" evidence="2">
    <location>
        <begin position="281"/>
        <end position="343"/>
    </location>
</feature>
<evidence type="ECO:0000313" key="3">
    <source>
        <dbReference type="EMBL" id="MFB5190563.1"/>
    </source>
</evidence>
<dbReference type="InterPro" id="IPR038765">
    <property type="entry name" value="Papain-like_cys_pep_sf"/>
</dbReference>
<protein>
    <submittedName>
        <fullName evidence="3">Transglutaminase domain-containing protein</fullName>
    </submittedName>
</protein>
<feature type="transmembrane region" description="Helical" evidence="1">
    <location>
        <begin position="89"/>
        <end position="115"/>
    </location>
</feature>
<dbReference type="EMBL" id="JBDXSU010000006">
    <property type="protein sequence ID" value="MFB5190563.1"/>
    <property type="molecule type" value="Genomic_DNA"/>
</dbReference>
<name>A0ABV5AEG8_9BACL</name>
<proteinExistence type="predicted"/>
<gene>
    <name evidence="3" type="ORF">KKP3000_004034</name>
</gene>
<dbReference type="RefSeq" id="WP_275474815.1">
    <property type="nucleotide sequence ID" value="NZ_CP162940.1"/>
</dbReference>
<reference evidence="3 4" key="1">
    <citation type="journal article" date="2024" name="Int. J. Mol. Sci.">
        <title>Exploration of Alicyclobacillus spp. Genome in Search of Antibiotic Resistance.</title>
        <authorList>
            <person name="Bucka-Kolendo J."/>
            <person name="Kiousi D.E."/>
            <person name="Dekowska A."/>
            <person name="Mikolajczuk-Szczyrba A."/>
            <person name="Karadedos D.M."/>
            <person name="Michael P."/>
            <person name="Galanis A."/>
            <person name="Sokolowska B."/>
        </authorList>
    </citation>
    <scope>NUCLEOTIDE SEQUENCE [LARGE SCALE GENOMIC DNA]</scope>
    <source>
        <strain evidence="3 4">KKP 3000</strain>
    </source>
</reference>
<organism evidence="3 4">
    <name type="scientific">Alicyclobacillus fastidiosus</name>
    <dbReference type="NCBI Taxonomy" id="392011"/>
    <lineage>
        <taxon>Bacteria</taxon>
        <taxon>Bacillati</taxon>
        <taxon>Bacillota</taxon>
        <taxon>Bacilli</taxon>
        <taxon>Bacillales</taxon>
        <taxon>Alicyclobacillaceae</taxon>
        <taxon>Alicyclobacillus</taxon>
    </lineage>
</organism>
<feature type="transmembrane region" description="Helical" evidence="1">
    <location>
        <begin position="127"/>
        <end position="152"/>
    </location>
</feature>
<dbReference type="InterPro" id="IPR002931">
    <property type="entry name" value="Transglutaminase-like"/>
</dbReference>
<feature type="transmembrane region" description="Helical" evidence="1">
    <location>
        <begin position="6"/>
        <end position="26"/>
    </location>
</feature>
<keyword evidence="1" id="KW-0472">Membrane</keyword>
<dbReference type="Gene3D" id="3.10.620.30">
    <property type="match status" value="1"/>
</dbReference>
<dbReference type="PANTHER" id="PTHR33490:SF3">
    <property type="entry name" value="CONSERVED INTEGRAL MEMBRANE PROTEIN"/>
    <property type="match status" value="1"/>
</dbReference>
<dbReference type="Proteomes" id="UP001579974">
    <property type="component" value="Unassembled WGS sequence"/>
</dbReference>
<sequence length="377" mass="41451">MTYNWVTIIFAAIVIGSVLAGAGRGFGRESRFVIWQVVSIATGVVAIAAGWWLSRIISRFVLQQSTANSPKWLGQVLIAWQQHPSVGKWIAFGVCYLFLAGVLRNIVSLFVQLVPAWMPRPLQESRLLGGIVGGLMGVLRSAVIGALIFIALQYLSLPPLAKQAATSTPYKTLSKQIYEPWLKPLVAKALPVLSQGALQPLAKNINMFAVPTGQSGEETGVLLVPKQISNLALQLTKGMTDPKQKAQALYEWEIHHVTYDWKKYDDYVYHGKWDQQTPLQTLETGKGVCADYALLYADLAHAAGLKVQIDEGIAGTGGDYGNHAWNEVYLPSDGQWITVDTTWGSTQDEWFDVPISTFDETHQQQTAIVIDPSTPSK</sequence>
<comment type="caution">
    <text evidence="3">The sequence shown here is derived from an EMBL/GenBank/DDBJ whole genome shotgun (WGS) entry which is preliminary data.</text>
</comment>
<evidence type="ECO:0000313" key="4">
    <source>
        <dbReference type="Proteomes" id="UP001579974"/>
    </source>
</evidence>
<dbReference type="SMART" id="SM00460">
    <property type="entry name" value="TGc"/>
    <property type="match status" value="1"/>
</dbReference>
<dbReference type="SUPFAM" id="SSF54001">
    <property type="entry name" value="Cysteine proteinases"/>
    <property type="match status" value="1"/>
</dbReference>
<keyword evidence="4" id="KW-1185">Reference proteome</keyword>
<evidence type="ECO:0000259" key="2">
    <source>
        <dbReference type="SMART" id="SM00460"/>
    </source>
</evidence>
<keyword evidence="1" id="KW-1133">Transmembrane helix</keyword>